<evidence type="ECO:0000256" key="4">
    <source>
        <dbReference type="ARBA" id="ARBA00022692"/>
    </source>
</evidence>
<evidence type="ECO:0000313" key="8">
    <source>
        <dbReference type="EMBL" id="QEC50085.1"/>
    </source>
</evidence>
<feature type="transmembrane region" description="Helical" evidence="7">
    <location>
        <begin position="161"/>
        <end position="181"/>
    </location>
</feature>
<feature type="transmembrane region" description="Helical" evidence="7">
    <location>
        <begin position="262"/>
        <end position="280"/>
    </location>
</feature>
<evidence type="ECO:0000256" key="7">
    <source>
        <dbReference type="SAM" id="Phobius"/>
    </source>
</evidence>
<dbReference type="AlphaFoldDB" id="A0A5B8UAM8"/>
<evidence type="ECO:0000256" key="3">
    <source>
        <dbReference type="ARBA" id="ARBA00022475"/>
    </source>
</evidence>
<feature type="transmembrane region" description="Helical" evidence="7">
    <location>
        <begin position="524"/>
        <end position="545"/>
    </location>
</feature>
<keyword evidence="5 7" id="KW-1133">Transmembrane helix</keyword>
<gene>
    <name evidence="8" type="ORF">FSW04_22595</name>
</gene>
<keyword evidence="9" id="KW-1185">Reference proteome</keyword>
<feature type="transmembrane region" description="Helical" evidence="7">
    <location>
        <begin position="349"/>
        <end position="369"/>
    </location>
</feature>
<feature type="transmembrane region" description="Helical" evidence="7">
    <location>
        <begin position="286"/>
        <end position="305"/>
    </location>
</feature>
<dbReference type="PANTHER" id="PTHR30250">
    <property type="entry name" value="PST FAMILY PREDICTED COLANIC ACID TRANSPORTER"/>
    <property type="match status" value="1"/>
</dbReference>
<feature type="transmembrane region" description="Helical" evidence="7">
    <location>
        <begin position="401"/>
        <end position="424"/>
    </location>
</feature>
<dbReference type="CDD" id="cd13127">
    <property type="entry name" value="MATE_tuaB_like"/>
    <property type="match status" value="1"/>
</dbReference>
<evidence type="ECO:0000256" key="2">
    <source>
        <dbReference type="ARBA" id="ARBA00007430"/>
    </source>
</evidence>
<evidence type="ECO:0000256" key="1">
    <source>
        <dbReference type="ARBA" id="ARBA00004651"/>
    </source>
</evidence>
<evidence type="ECO:0000256" key="6">
    <source>
        <dbReference type="ARBA" id="ARBA00023136"/>
    </source>
</evidence>
<feature type="transmembrane region" description="Helical" evidence="7">
    <location>
        <begin position="557"/>
        <end position="577"/>
    </location>
</feature>
<feature type="transmembrane region" description="Helical" evidence="7">
    <location>
        <begin position="317"/>
        <end position="337"/>
    </location>
</feature>
<dbReference type="GO" id="GO:0005886">
    <property type="term" value="C:plasma membrane"/>
    <property type="evidence" value="ECO:0007669"/>
    <property type="project" value="UniProtKB-SubCell"/>
</dbReference>
<dbReference type="EMBL" id="CP042430">
    <property type="protein sequence ID" value="QEC50085.1"/>
    <property type="molecule type" value="Genomic_DNA"/>
</dbReference>
<evidence type="ECO:0000256" key="5">
    <source>
        <dbReference type="ARBA" id="ARBA00022989"/>
    </source>
</evidence>
<dbReference type="KEGG" id="bsol:FSW04_22595"/>
<comment type="similarity">
    <text evidence="2">Belongs to the polysaccharide synthase family.</text>
</comment>
<organism evidence="8 9">
    <name type="scientific">Baekduia soli</name>
    <dbReference type="NCBI Taxonomy" id="496014"/>
    <lineage>
        <taxon>Bacteria</taxon>
        <taxon>Bacillati</taxon>
        <taxon>Actinomycetota</taxon>
        <taxon>Thermoleophilia</taxon>
        <taxon>Solirubrobacterales</taxon>
        <taxon>Baekduiaceae</taxon>
        <taxon>Baekduia</taxon>
    </lineage>
</organism>
<sequence length="599" mass="64125">MAGLDPRPRGVRRGRAAVVLRGGDPAAGPARAPRRLRRQLAADGPGRGDRLLRLRDAHLRRLQLRAGDDAHVPARGHRHGHAAAARPGAGRVSVPAPVAEPLAEPAAPAIAAPRPRLRAQVLSGVLWKLVSQGFRQGSRLIVALILARLLTPDEFGVAAEVLVFSSLVMVFADLAFGAALIQRPDIDEDDRSTAFWTCLASGIVFTALGVALAGPIAGFYHEPQVRPLLTALSFAFLATSLSTVQESLLVREMSFRTLETRMMITTVGGGAVGITAAALGAGAWAIILQSLSLAVFSTALLWVMSPWRPRFRFSWSSLRGAASFSGYIFGHRLLYYLHRNSDNLLIGRYIGAASLGAYAIAYNVILVPFSRIATPIQDVLFPAFSRIQDDRPRIAAGWIRVTRVVAAVTVPMLVGLAICAHEFVQVVLGPRWAAAATVIQVLAWVGILQSLQSMNTAILEAVGQARAVFRYTIVFFATHLVAFVVGLHWGIVGVAVGYSISTTIIEPSYLWLTARAVGISPWTFVRSLGGVFQASAGMGLIVLAARWGLLQAGAPALVRLLACTLVGIGAWAALVAWRVPEVVAEVRDVRARRRARGTA</sequence>
<feature type="transmembrane region" description="Helical" evidence="7">
    <location>
        <begin position="430"/>
        <end position="448"/>
    </location>
</feature>
<feature type="transmembrane region" description="Helical" evidence="7">
    <location>
        <begin position="193"/>
        <end position="216"/>
    </location>
</feature>
<dbReference type="PANTHER" id="PTHR30250:SF10">
    <property type="entry name" value="LIPOPOLYSACCHARIDE BIOSYNTHESIS PROTEIN WZXC"/>
    <property type="match status" value="1"/>
</dbReference>
<dbReference type="Proteomes" id="UP000321805">
    <property type="component" value="Chromosome"/>
</dbReference>
<keyword evidence="4 7" id="KW-0812">Transmembrane</keyword>
<protein>
    <submittedName>
        <fullName evidence="8">MOP flippase family protein</fullName>
    </submittedName>
</protein>
<feature type="transmembrane region" description="Helical" evidence="7">
    <location>
        <begin position="228"/>
        <end position="250"/>
    </location>
</feature>
<keyword evidence="3" id="KW-1003">Cell membrane</keyword>
<proteinExistence type="inferred from homology"/>
<reference evidence="8 9" key="1">
    <citation type="journal article" date="2018" name="J. Microbiol.">
        <title>Baekduia soli gen. nov., sp. nov., a novel bacterium isolated from the soil of Baekdu Mountain and proposal of a novel family name, Baekduiaceae fam. nov.</title>
        <authorList>
            <person name="An D.S."/>
            <person name="Siddiqi M.Z."/>
            <person name="Kim K.H."/>
            <person name="Yu H.S."/>
            <person name="Im W.T."/>
        </authorList>
    </citation>
    <scope>NUCLEOTIDE SEQUENCE [LARGE SCALE GENOMIC DNA]</scope>
    <source>
        <strain evidence="8 9">BR7-21</strain>
    </source>
</reference>
<feature type="transmembrane region" description="Helical" evidence="7">
    <location>
        <begin position="495"/>
        <end position="512"/>
    </location>
</feature>
<evidence type="ECO:0000313" key="9">
    <source>
        <dbReference type="Proteomes" id="UP000321805"/>
    </source>
</evidence>
<accession>A0A5B8UAM8</accession>
<name>A0A5B8UAM8_9ACTN</name>
<dbReference type="NCBIfam" id="NF007773">
    <property type="entry name" value="PRK10459.1"/>
    <property type="match status" value="1"/>
</dbReference>
<dbReference type="InterPro" id="IPR050833">
    <property type="entry name" value="Poly_Biosynth_Transport"/>
</dbReference>
<dbReference type="Pfam" id="PF13440">
    <property type="entry name" value="Polysacc_synt_3"/>
    <property type="match status" value="1"/>
</dbReference>
<dbReference type="OrthoDB" id="9770347at2"/>
<comment type="subcellular location">
    <subcellularLocation>
        <location evidence="1">Cell membrane</location>
        <topology evidence="1">Multi-pass membrane protein</topology>
    </subcellularLocation>
</comment>
<keyword evidence="6 7" id="KW-0472">Membrane</keyword>
<feature type="transmembrane region" description="Helical" evidence="7">
    <location>
        <begin position="468"/>
        <end position="489"/>
    </location>
</feature>